<dbReference type="PROSITE" id="PS50931">
    <property type="entry name" value="HTH_LYSR"/>
    <property type="match status" value="1"/>
</dbReference>
<dbReference type="EMBL" id="VUMV01000005">
    <property type="protein sequence ID" value="MST82375.1"/>
    <property type="molecule type" value="Genomic_DNA"/>
</dbReference>
<dbReference type="FunFam" id="1.10.10.10:FF:000001">
    <property type="entry name" value="LysR family transcriptional regulator"/>
    <property type="match status" value="1"/>
</dbReference>
<dbReference type="Gene3D" id="3.40.190.290">
    <property type="match status" value="1"/>
</dbReference>
<dbReference type="AlphaFoldDB" id="A0A7X2TP96"/>
<dbReference type="PANTHER" id="PTHR30346:SF0">
    <property type="entry name" value="HCA OPERON TRANSCRIPTIONAL ACTIVATOR HCAR"/>
    <property type="match status" value="1"/>
</dbReference>
<evidence type="ECO:0000256" key="2">
    <source>
        <dbReference type="ARBA" id="ARBA00023015"/>
    </source>
</evidence>
<gene>
    <name evidence="6" type="ORF">FYJ60_08620</name>
</gene>
<dbReference type="SUPFAM" id="SSF46785">
    <property type="entry name" value="Winged helix' DNA-binding domain"/>
    <property type="match status" value="1"/>
</dbReference>
<dbReference type="SUPFAM" id="SSF53850">
    <property type="entry name" value="Periplasmic binding protein-like II"/>
    <property type="match status" value="1"/>
</dbReference>
<dbReference type="GO" id="GO:0003677">
    <property type="term" value="F:DNA binding"/>
    <property type="evidence" value="ECO:0007669"/>
    <property type="project" value="UniProtKB-KW"/>
</dbReference>
<keyword evidence="2" id="KW-0805">Transcription regulation</keyword>
<keyword evidence="7" id="KW-1185">Reference proteome</keyword>
<evidence type="ECO:0000256" key="4">
    <source>
        <dbReference type="ARBA" id="ARBA00023163"/>
    </source>
</evidence>
<dbReference type="CDD" id="cd05466">
    <property type="entry name" value="PBP2_LTTR_substrate"/>
    <property type="match status" value="1"/>
</dbReference>
<dbReference type="Pfam" id="PF03466">
    <property type="entry name" value="LysR_substrate"/>
    <property type="match status" value="1"/>
</dbReference>
<name>A0A7X2TP96_9FIRM</name>
<dbReference type="Pfam" id="PF00126">
    <property type="entry name" value="HTH_1"/>
    <property type="match status" value="1"/>
</dbReference>
<dbReference type="Proteomes" id="UP000466864">
    <property type="component" value="Unassembled WGS sequence"/>
</dbReference>
<evidence type="ECO:0000313" key="6">
    <source>
        <dbReference type="EMBL" id="MST82375.1"/>
    </source>
</evidence>
<keyword evidence="3" id="KW-0238">DNA-binding</keyword>
<dbReference type="RefSeq" id="WP_154458275.1">
    <property type="nucleotide sequence ID" value="NZ_VUMV01000005.1"/>
</dbReference>
<accession>A0A7X2TP96</accession>
<dbReference type="InterPro" id="IPR000847">
    <property type="entry name" value="LysR_HTH_N"/>
</dbReference>
<proteinExistence type="inferred from homology"/>
<comment type="similarity">
    <text evidence="1">Belongs to the LysR transcriptional regulatory family.</text>
</comment>
<sequence length="311" mass="35431">MTIQQLHYAIVISETGSLNKASEKLYISQPSLSSSMQELEKEMGFQIFSRSGRGMTLTSEGQEYILYARQVWMQYQELMEHFGKAENRRKKFGVSSQHYSFAVKAFVSLVSEFDTSGYDFAIRETKTREVISDVSDQRSELGILYLSDFNRSAIGKLLRTANLTFHPLICCKPYVYLWSHHPLAAKKSIRFEELKAYPCLCFEQGDAASFYYAEEILSTSEYERVIHANDRATMLNLMVGLNGYTLCSGIISQDLNGSEFVAVPFEPAAPEEDMLMEIGYLTKKNMVLSEIGTRYVEKLKEVLREESAGEE</sequence>
<comment type="caution">
    <text evidence="6">The sequence shown here is derived from an EMBL/GenBank/DDBJ whole genome shotgun (WGS) entry which is preliminary data.</text>
</comment>
<evidence type="ECO:0000256" key="3">
    <source>
        <dbReference type="ARBA" id="ARBA00023125"/>
    </source>
</evidence>
<dbReference type="PRINTS" id="PR00039">
    <property type="entry name" value="HTHLYSR"/>
</dbReference>
<dbReference type="Gene3D" id="1.10.10.10">
    <property type="entry name" value="Winged helix-like DNA-binding domain superfamily/Winged helix DNA-binding domain"/>
    <property type="match status" value="1"/>
</dbReference>
<protein>
    <submittedName>
        <fullName evidence="6">LysR family transcriptional regulator</fullName>
    </submittedName>
</protein>
<dbReference type="InterPro" id="IPR036388">
    <property type="entry name" value="WH-like_DNA-bd_sf"/>
</dbReference>
<feature type="domain" description="HTH lysR-type" evidence="5">
    <location>
        <begin position="1"/>
        <end position="58"/>
    </location>
</feature>
<reference evidence="6 7" key="1">
    <citation type="submission" date="2019-08" db="EMBL/GenBank/DDBJ databases">
        <title>In-depth cultivation of the pig gut microbiome towards novel bacterial diversity and tailored functional studies.</title>
        <authorList>
            <person name="Wylensek D."/>
            <person name="Hitch T.C.A."/>
            <person name="Clavel T."/>
        </authorList>
    </citation>
    <scope>NUCLEOTIDE SEQUENCE [LARGE SCALE GENOMIC DNA]</scope>
    <source>
        <strain evidence="6 7">Oil+RF-744-WCA-WT-13</strain>
    </source>
</reference>
<dbReference type="GO" id="GO:0032993">
    <property type="term" value="C:protein-DNA complex"/>
    <property type="evidence" value="ECO:0007669"/>
    <property type="project" value="TreeGrafter"/>
</dbReference>
<evidence type="ECO:0000313" key="7">
    <source>
        <dbReference type="Proteomes" id="UP000466864"/>
    </source>
</evidence>
<organism evidence="6 7">
    <name type="scientific">Bilifractor porci</name>
    <dbReference type="NCBI Taxonomy" id="2606636"/>
    <lineage>
        <taxon>Bacteria</taxon>
        <taxon>Bacillati</taxon>
        <taxon>Bacillota</taxon>
        <taxon>Clostridia</taxon>
        <taxon>Lachnospirales</taxon>
        <taxon>Lachnospiraceae</taxon>
        <taxon>Bilifractor</taxon>
    </lineage>
</organism>
<dbReference type="InterPro" id="IPR036390">
    <property type="entry name" value="WH_DNA-bd_sf"/>
</dbReference>
<dbReference type="InterPro" id="IPR005119">
    <property type="entry name" value="LysR_subst-bd"/>
</dbReference>
<evidence type="ECO:0000259" key="5">
    <source>
        <dbReference type="PROSITE" id="PS50931"/>
    </source>
</evidence>
<dbReference type="PANTHER" id="PTHR30346">
    <property type="entry name" value="TRANSCRIPTIONAL DUAL REGULATOR HCAR-RELATED"/>
    <property type="match status" value="1"/>
</dbReference>
<evidence type="ECO:0000256" key="1">
    <source>
        <dbReference type="ARBA" id="ARBA00009437"/>
    </source>
</evidence>
<dbReference type="GO" id="GO:0003700">
    <property type="term" value="F:DNA-binding transcription factor activity"/>
    <property type="evidence" value="ECO:0007669"/>
    <property type="project" value="InterPro"/>
</dbReference>
<keyword evidence="4" id="KW-0804">Transcription</keyword>